<gene>
    <name evidence="2" type="ORF">EQ812_05335</name>
</gene>
<keyword evidence="1" id="KW-0812">Transmembrane</keyword>
<evidence type="ECO:0000313" key="2">
    <source>
        <dbReference type="EMBL" id="TBW72404.1"/>
    </source>
</evidence>
<dbReference type="Proteomes" id="UP000293637">
    <property type="component" value="Unassembled WGS sequence"/>
</dbReference>
<dbReference type="GeneID" id="58090725"/>
<organism evidence="2 3">
    <name type="scientific">Staphylococcus lugdunensis</name>
    <dbReference type="NCBI Taxonomy" id="28035"/>
    <lineage>
        <taxon>Bacteria</taxon>
        <taxon>Bacillati</taxon>
        <taxon>Bacillota</taxon>
        <taxon>Bacilli</taxon>
        <taxon>Bacillales</taxon>
        <taxon>Staphylococcaceae</taxon>
        <taxon>Staphylococcus</taxon>
    </lineage>
</organism>
<evidence type="ECO:0000256" key="1">
    <source>
        <dbReference type="SAM" id="Phobius"/>
    </source>
</evidence>
<feature type="transmembrane region" description="Helical" evidence="1">
    <location>
        <begin position="167"/>
        <end position="185"/>
    </location>
</feature>
<dbReference type="AlphaFoldDB" id="A0A292DG61"/>
<dbReference type="EMBL" id="SCHB01000003">
    <property type="protein sequence ID" value="TBW72404.1"/>
    <property type="molecule type" value="Genomic_DNA"/>
</dbReference>
<protein>
    <submittedName>
        <fullName evidence="2">Uncharacterized protein</fullName>
    </submittedName>
</protein>
<keyword evidence="1" id="KW-0472">Membrane</keyword>
<feature type="transmembrane region" description="Helical" evidence="1">
    <location>
        <begin position="20"/>
        <end position="41"/>
    </location>
</feature>
<feature type="transmembrane region" description="Helical" evidence="1">
    <location>
        <begin position="53"/>
        <end position="76"/>
    </location>
</feature>
<accession>A0A292DG61</accession>
<feature type="transmembrane region" description="Helical" evidence="1">
    <location>
        <begin position="97"/>
        <end position="127"/>
    </location>
</feature>
<reference evidence="2 3" key="1">
    <citation type="journal article" date="2019" name="Sci. Transl. Med.">
        <title>Quorum sensing between bacterial species on the skin protects against epidermal injury in atopic dermatitis.</title>
        <authorList>
            <person name="Williams M.R."/>
        </authorList>
    </citation>
    <scope>NUCLEOTIDE SEQUENCE [LARGE SCALE GENOMIC DNA]</scope>
    <source>
        <strain evidence="2 3">E7</strain>
    </source>
</reference>
<name>A0A292DG61_STALU</name>
<evidence type="ECO:0000313" key="3">
    <source>
        <dbReference type="Proteomes" id="UP000293637"/>
    </source>
</evidence>
<comment type="caution">
    <text evidence="2">The sequence shown here is derived from an EMBL/GenBank/DDBJ whole genome shotgun (WGS) entry which is preliminary data.</text>
</comment>
<feature type="transmembrane region" description="Helical" evidence="1">
    <location>
        <begin position="225"/>
        <end position="244"/>
    </location>
</feature>
<keyword evidence="1" id="KW-1133">Transmembrane helix</keyword>
<dbReference type="RefSeq" id="WP_002492056.1">
    <property type="nucleotide sequence ID" value="NZ_AP021848.1"/>
</dbReference>
<feature type="transmembrane region" description="Helical" evidence="1">
    <location>
        <begin position="139"/>
        <end position="160"/>
    </location>
</feature>
<sequence length="249" mass="28347">MINYLKSENYRLTHSKGIYLYTAIISGLIILAALTLVNFGHTTNNFPYSRAKYLYGNVISGAIPIMFVASAMNLLVNSRENRQIIKQSLSFDISKGIIYWSKFLLFLVYFVLLCVICILVTIGMGLTVFNKDMKSLHDFVISICNMAPLVFGALALVHVLNSLKINGIFSMILTLIIYYYSAGLLRLLKYIDKEFIIIYKNSPMHGFKNILEEYLNGMSTFHVEYWFLGIGLSIVILALGRWLVNKVTY</sequence>
<proteinExistence type="predicted"/>